<evidence type="ECO:0000259" key="8">
    <source>
        <dbReference type="PROSITE" id="PS50928"/>
    </source>
</evidence>
<feature type="domain" description="ABC transmembrane type-1" evidence="8">
    <location>
        <begin position="75"/>
        <end position="261"/>
    </location>
</feature>
<feature type="transmembrane region" description="Helical" evidence="7">
    <location>
        <begin position="82"/>
        <end position="100"/>
    </location>
</feature>
<evidence type="ECO:0000256" key="3">
    <source>
        <dbReference type="ARBA" id="ARBA00022475"/>
    </source>
</evidence>
<comment type="caution">
    <text evidence="9">The sequence shown here is derived from an EMBL/GenBank/DDBJ whole genome shotgun (WGS) entry which is preliminary data.</text>
</comment>
<dbReference type="PANTHER" id="PTHR43744">
    <property type="entry name" value="ABC TRANSPORTER PERMEASE PROTEIN MG189-RELATED-RELATED"/>
    <property type="match status" value="1"/>
</dbReference>
<sequence length="276" mass="30725">MIKRLMWGIIGGFMIFPLLFMVGNSFMGTLELQEAYGAVLGNAGGGVSMRLIPRYPTLRPLVELLMDSPGFFVMFWNSVRQVFGVLAGQAVIGIPAAWAFARYRFRGRRVLFMIYMILMIMPFQVTMVSNYLLLSKLSLMDTHFALILPGVFSTFPVFIMEKFFRAIPETMIEAAKVDGAGSLCIFLKIGLPLGAPGIMAALFLNFLEYWNAIEAPMTFLKTKSKFPLSLYLPDITTDQISIAFAASVVMMIPAVLGFLWGKEYLRMGIAASGLKE</sequence>
<evidence type="ECO:0000256" key="5">
    <source>
        <dbReference type="ARBA" id="ARBA00022989"/>
    </source>
</evidence>
<keyword evidence="10" id="KW-1185">Reference proteome</keyword>
<protein>
    <submittedName>
        <fullName evidence="9">Carbohydrate ABC transporter permease</fullName>
    </submittedName>
</protein>
<keyword evidence="4 7" id="KW-0812">Transmembrane</keyword>
<comment type="similarity">
    <text evidence="7">Belongs to the binding-protein-dependent transport system permease family.</text>
</comment>
<feature type="transmembrane region" description="Helical" evidence="7">
    <location>
        <begin position="144"/>
        <end position="164"/>
    </location>
</feature>
<evidence type="ECO:0000256" key="6">
    <source>
        <dbReference type="ARBA" id="ARBA00023136"/>
    </source>
</evidence>
<dbReference type="EMBL" id="JABACJ020000008">
    <property type="protein sequence ID" value="MBU3876235.1"/>
    <property type="molecule type" value="Genomic_DNA"/>
</dbReference>
<dbReference type="PANTHER" id="PTHR43744:SF8">
    <property type="entry name" value="SN-GLYCEROL-3-PHOSPHATE TRANSPORT SYSTEM PERMEASE PROTEIN UGPE"/>
    <property type="match status" value="1"/>
</dbReference>
<evidence type="ECO:0000256" key="4">
    <source>
        <dbReference type="ARBA" id="ARBA00022692"/>
    </source>
</evidence>
<keyword evidence="5 7" id="KW-1133">Transmembrane helix</keyword>
<evidence type="ECO:0000256" key="7">
    <source>
        <dbReference type="RuleBase" id="RU363032"/>
    </source>
</evidence>
<feature type="transmembrane region" description="Helical" evidence="7">
    <location>
        <begin position="112"/>
        <end position="132"/>
    </location>
</feature>
<evidence type="ECO:0000313" key="10">
    <source>
        <dbReference type="Proteomes" id="UP000723714"/>
    </source>
</evidence>
<dbReference type="CDD" id="cd06261">
    <property type="entry name" value="TM_PBP2"/>
    <property type="match status" value="1"/>
</dbReference>
<dbReference type="PROSITE" id="PS50928">
    <property type="entry name" value="ABC_TM1"/>
    <property type="match status" value="1"/>
</dbReference>
<accession>A0ABS6D4I7</accession>
<feature type="transmembrane region" description="Helical" evidence="7">
    <location>
        <begin position="185"/>
        <end position="207"/>
    </location>
</feature>
<keyword evidence="3" id="KW-1003">Cell membrane</keyword>
<evidence type="ECO:0000256" key="2">
    <source>
        <dbReference type="ARBA" id="ARBA00022448"/>
    </source>
</evidence>
<dbReference type="Pfam" id="PF00528">
    <property type="entry name" value="BPD_transp_1"/>
    <property type="match status" value="1"/>
</dbReference>
<dbReference type="InterPro" id="IPR000515">
    <property type="entry name" value="MetI-like"/>
</dbReference>
<dbReference type="Proteomes" id="UP000723714">
    <property type="component" value="Unassembled WGS sequence"/>
</dbReference>
<gene>
    <name evidence="9" type="ORF">HGO97_010465</name>
</gene>
<keyword evidence="2 7" id="KW-0813">Transport</keyword>
<comment type="subcellular location">
    <subcellularLocation>
        <location evidence="1 7">Cell membrane</location>
        <topology evidence="1 7">Multi-pass membrane protein</topology>
    </subcellularLocation>
</comment>
<evidence type="ECO:0000256" key="1">
    <source>
        <dbReference type="ARBA" id="ARBA00004651"/>
    </source>
</evidence>
<dbReference type="RefSeq" id="WP_216241326.1">
    <property type="nucleotide sequence ID" value="NZ_JABACJ020000008.1"/>
</dbReference>
<name>A0ABS6D4I7_9FIRM</name>
<organism evidence="9 10">
    <name type="scientific">Faecalicatena faecalis</name>
    <dbReference type="NCBI Taxonomy" id="2726362"/>
    <lineage>
        <taxon>Bacteria</taxon>
        <taxon>Bacillati</taxon>
        <taxon>Bacillota</taxon>
        <taxon>Clostridia</taxon>
        <taxon>Lachnospirales</taxon>
        <taxon>Lachnospiraceae</taxon>
        <taxon>Faecalicatena</taxon>
    </lineage>
</organism>
<keyword evidence="6 7" id="KW-0472">Membrane</keyword>
<proteinExistence type="inferred from homology"/>
<reference evidence="9 10" key="1">
    <citation type="submission" date="2021-06" db="EMBL/GenBank/DDBJ databases">
        <title>Faecalicatena sp. nov. isolated from porcine feces.</title>
        <authorList>
            <person name="Oh B.S."/>
            <person name="Lee J.H."/>
        </authorList>
    </citation>
    <scope>NUCLEOTIDE SEQUENCE [LARGE SCALE GENOMIC DNA]</scope>
    <source>
        <strain evidence="9 10">AGMB00832</strain>
    </source>
</reference>
<feature type="transmembrane region" description="Helical" evidence="7">
    <location>
        <begin position="7"/>
        <end position="27"/>
    </location>
</feature>
<evidence type="ECO:0000313" key="9">
    <source>
        <dbReference type="EMBL" id="MBU3876235.1"/>
    </source>
</evidence>
<feature type="transmembrane region" description="Helical" evidence="7">
    <location>
        <begin position="240"/>
        <end position="260"/>
    </location>
</feature>